<protein>
    <submittedName>
        <fullName evidence="2">Uncharacterized protein</fullName>
    </submittedName>
</protein>
<accession>A0A934REC1</accession>
<feature type="chain" id="PRO_5037920624" evidence="1">
    <location>
        <begin position="23"/>
        <end position="738"/>
    </location>
</feature>
<dbReference type="EMBL" id="JAENII010000008">
    <property type="protein sequence ID" value="MBK1827649.1"/>
    <property type="molecule type" value="Genomic_DNA"/>
</dbReference>
<keyword evidence="1" id="KW-0732">Signal</keyword>
<dbReference type="AlphaFoldDB" id="A0A934REC1"/>
<proteinExistence type="predicted"/>
<gene>
    <name evidence="2" type="ORF">JIN81_11510</name>
</gene>
<evidence type="ECO:0000313" key="2">
    <source>
        <dbReference type="EMBL" id="MBK1827649.1"/>
    </source>
</evidence>
<dbReference type="Proteomes" id="UP000658278">
    <property type="component" value="Unassembled WGS sequence"/>
</dbReference>
<name>A0A934REC1_9BACT</name>
<feature type="signal peptide" evidence="1">
    <location>
        <begin position="1"/>
        <end position="22"/>
    </location>
</feature>
<keyword evidence="3" id="KW-1185">Reference proteome</keyword>
<organism evidence="2 3">
    <name type="scientific">Haloferula rosea</name>
    <dbReference type="NCBI Taxonomy" id="490093"/>
    <lineage>
        <taxon>Bacteria</taxon>
        <taxon>Pseudomonadati</taxon>
        <taxon>Verrucomicrobiota</taxon>
        <taxon>Verrucomicrobiia</taxon>
        <taxon>Verrucomicrobiales</taxon>
        <taxon>Verrucomicrobiaceae</taxon>
        <taxon>Haloferula</taxon>
    </lineage>
</organism>
<reference evidence="2" key="1">
    <citation type="submission" date="2021-01" db="EMBL/GenBank/DDBJ databases">
        <title>Modified the classification status of verrucomicrobia.</title>
        <authorList>
            <person name="Feng X."/>
        </authorList>
    </citation>
    <scope>NUCLEOTIDE SEQUENCE</scope>
    <source>
        <strain evidence="2">KCTC 22201</strain>
    </source>
</reference>
<sequence>MKSRCTRSGLLSLALLTSTALADVQFNFLDGGGLDGQGVGASMMEKDDNLIDITLTTVDIRGQDGTLASNGAGHVTNSLPPGNVGDALGINSVVNSGGWGNDDRDFNPGEAWMFSFDVDVELKALDFAGWGDNSSEVTLSFSDASAPLVLFGAPFGDTFSLGSRSVPAGTVITMELTNTSGDREVRAKYLTVAAIPEPPTGIIYGDQDGVGDWTTPDDDFLENGLPTVFNTGDDVIFPDNGNLAVTIEPAGVIAGDLAWVNTRNGTLTFIAGGSLVAESMNNVDRGSVRFENTATINGVVRCLENGEIEVGPTGNLTLGTLELGGGSRLEVEAGGVFNGLSASIIMGGGGADIRNAESLSLGPVENTFDENPLEKTGAGDLEFTSGLGTIATGPVSLEILDGSVTLSGTQRINIGGACVFDGNLIMNGPELELHASTISGTGSIVVDAPSLMSPRFNDGDNEIQVPVVINETLVVDPASGDNALIIERNMSGPGGLIKRGNGLLEIDQFLESGLKTGYEGDTQIEAGTMRLFDPILSDTGRVIFTPYVSGTRGKLDLFHGQSDVVNALYIDGVQMPSGTYGSSSVTGTVLDVVDDDRFMGDGWLVVLSDASSPDYQSWASGFGLEGLPHDDDDLDGVSNGDEYAFGTDPTSASSVSPISESLDAATGTFSYTRRNPVSNATGLSYRYEYSVSLANDWAPVPAGFGESSDGGNPVETVTVTLPVGLLSNPALFVRVVAE</sequence>
<evidence type="ECO:0000256" key="1">
    <source>
        <dbReference type="SAM" id="SignalP"/>
    </source>
</evidence>
<comment type="caution">
    <text evidence="2">The sequence shown here is derived from an EMBL/GenBank/DDBJ whole genome shotgun (WGS) entry which is preliminary data.</text>
</comment>
<evidence type="ECO:0000313" key="3">
    <source>
        <dbReference type="Proteomes" id="UP000658278"/>
    </source>
</evidence>